<dbReference type="FunCoup" id="A0A2T0H067">
    <property type="interactions" value="1"/>
</dbReference>
<dbReference type="GO" id="GO:0003700">
    <property type="term" value="F:DNA-binding transcription factor activity"/>
    <property type="evidence" value="ECO:0007669"/>
    <property type="project" value="InterPro"/>
</dbReference>
<keyword evidence="3" id="KW-0804">Transcription</keyword>
<evidence type="ECO:0000256" key="2">
    <source>
        <dbReference type="ARBA" id="ARBA00023125"/>
    </source>
</evidence>
<evidence type="ECO:0000313" key="6">
    <source>
        <dbReference type="Proteomes" id="UP000239352"/>
    </source>
</evidence>
<dbReference type="AlphaFoldDB" id="A0A2T0H067"/>
<dbReference type="PRINTS" id="PR00035">
    <property type="entry name" value="HTHGNTR"/>
</dbReference>
<evidence type="ECO:0000313" key="5">
    <source>
        <dbReference type="EMBL" id="PRW64673.1"/>
    </source>
</evidence>
<keyword evidence="2" id="KW-0238">DNA-binding</keyword>
<dbReference type="Proteomes" id="UP000239352">
    <property type="component" value="Unassembled WGS sequence"/>
</dbReference>
<dbReference type="Gene3D" id="1.10.10.10">
    <property type="entry name" value="Winged helix-like DNA-binding domain superfamily/Winged helix DNA-binding domain"/>
    <property type="match status" value="1"/>
</dbReference>
<dbReference type="STRING" id="1050202.GCA_000384035_00311"/>
<dbReference type="PROSITE" id="PS50949">
    <property type="entry name" value="HTH_GNTR"/>
    <property type="match status" value="1"/>
</dbReference>
<name>A0A2T0H067_ACTMO</name>
<evidence type="ECO:0000256" key="3">
    <source>
        <dbReference type="ARBA" id="ARBA00023163"/>
    </source>
</evidence>
<reference evidence="5 6" key="1">
    <citation type="submission" date="2018-03" db="EMBL/GenBank/DDBJ databases">
        <title>Actinopolyspora mortivallis from Sahara, screening for active biomolecules.</title>
        <authorList>
            <person name="Selama O."/>
            <person name="Wellington E.M.H."/>
            <person name="Hacene H."/>
        </authorList>
    </citation>
    <scope>NUCLEOTIDE SEQUENCE [LARGE SCALE GENOMIC DNA]</scope>
    <source>
        <strain evidence="5 6">M5A</strain>
    </source>
</reference>
<dbReference type="InParanoid" id="A0A2T0H067"/>
<gene>
    <name evidence="5" type="ORF">CEP50_04835</name>
</gene>
<feature type="domain" description="HTH gntR-type" evidence="4">
    <location>
        <begin position="1"/>
        <end position="67"/>
    </location>
</feature>
<accession>A0A2T0H067</accession>
<dbReference type="GO" id="GO:0003677">
    <property type="term" value="F:DNA binding"/>
    <property type="evidence" value="ECO:0007669"/>
    <property type="project" value="UniProtKB-KW"/>
</dbReference>
<evidence type="ECO:0000256" key="1">
    <source>
        <dbReference type="ARBA" id="ARBA00023015"/>
    </source>
</evidence>
<protein>
    <submittedName>
        <fullName evidence="5">GntR family transcriptional regulator</fullName>
    </submittedName>
</protein>
<dbReference type="EMBL" id="PVSR01000003">
    <property type="protein sequence ID" value="PRW64673.1"/>
    <property type="molecule type" value="Genomic_DNA"/>
</dbReference>
<organism evidence="5 6">
    <name type="scientific">Actinopolyspora mortivallis</name>
    <dbReference type="NCBI Taxonomy" id="33906"/>
    <lineage>
        <taxon>Bacteria</taxon>
        <taxon>Bacillati</taxon>
        <taxon>Actinomycetota</taxon>
        <taxon>Actinomycetes</taxon>
        <taxon>Actinopolysporales</taxon>
        <taxon>Actinopolysporaceae</taxon>
        <taxon>Actinopolyspora</taxon>
    </lineage>
</organism>
<dbReference type="SMART" id="SM00345">
    <property type="entry name" value="HTH_GNTR"/>
    <property type="match status" value="1"/>
</dbReference>
<sequence>MHERVAAAVRRAVASGELVRGSRLPTARELADRFGVNTNTVLRGYRQLSGEGLIELRRGRGAVVVGEADLARLNRLVDELLAEAARVGMSRGELVALLTRRS</sequence>
<dbReference type="PANTHER" id="PTHR38445:SF7">
    <property type="entry name" value="GNTR-FAMILY TRANSCRIPTIONAL REGULATOR"/>
    <property type="match status" value="1"/>
</dbReference>
<dbReference type="Pfam" id="PF00392">
    <property type="entry name" value="GntR"/>
    <property type="match status" value="1"/>
</dbReference>
<keyword evidence="1" id="KW-0805">Transcription regulation</keyword>
<dbReference type="InterPro" id="IPR000524">
    <property type="entry name" value="Tscrpt_reg_HTH_GntR"/>
</dbReference>
<comment type="caution">
    <text evidence="5">The sequence shown here is derived from an EMBL/GenBank/DDBJ whole genome shotgun (WGS) entry which is preliminary data.</text>
</comment>
<dbReference type="CDD" id="cd07377">
    <property type="entry name" value="WHTH_GntR"/>
    <property type="match status" value="1"/>
</dbReference>
<dbReference type="InterPro" id="IPR036388">
    <property type="entry name" value="WH-like_DNA-bd_sf"/>
</dbReference>
<dbReference type="SUPFAM" id="SSF46785">
    <property type="entry name" value="Winged helix' DNA-binding domain"/>
    <property type="match status" value="1"/>
</dbReference>
<dbReference type="InterPro" id="IPR036390">
    <property type="entry name" value="WH_DNA-bd_sf"/>
</dbReference>
<keyword evidence="6" id="KW-1185">Reference proteome</keyword>
<proteinExistence type="predicted"/>
<evidence type="ECO:0000259" key="4">
    <source>
        <dbReference type="PROSITE" id="PS50949"/>
    </source>
</evidence>
<dbReference type="PANTHER" id="PTHR38445">
    <property type="entry name" value="HTH-TYPE TRANSCRIPTIONAL REPRESSOR YTRA"/>
    <property type="match status" value="1"/>
</dbReference>